<dbReference type="InterPro" id="IPR010640">
    <property type="entry name" value="Low_temperature_requirement_A"/>
</dbReference>
<feature type="transmembrane region" description="Helical" evidence="2">
    <location>
        <begin position="595"/>
        <end position="613"/>
    </location>
</feature>
<keyword evidence="4" id="KW-1185">Reference proteome</keyword>
<feature type="transmembrane region" description="Helical" evidence="2">
    <location>
        <begin position="663"/>
        <end position="680"/>
    </location>
</feature>
<feature type="compositionally biased region" description="Basic residues" evidence="1">
    <location>
        <begin position="30"/>
        <end position="41"/>
    </location>
</feature>
<feature type="transmembrane region" description="Helical" evidence="2">
    <location>
        <begin position="483"/>
        <end position="500"/>
    </location>
</feature>
<evidence type="ECO:0000256" key="2">
    <source>
        <dbReference type="SAM" id="Phobius"/>
    </source>
</evidence>
<keyword evidence="2" id="KW-0812">Transmembrane</keyword>
<protein>
    <submittedName>
        <fullName evidence="3">Uncharacterized protein</fullName>
    </submittedName>
</protein>
<feature type="transmembrane region" description="Helical" evidence="2">
    <location>
        <begin position="552"/>
        <end position="575"/>
    </location>
</feature>
<evidence type="ECO:0000313" key="4">
    <source>
        <dbReference type="Proteomes" id="UP001212841"/>
    </source>
</evidence>
<feature type="transmembrane region" description="Helical" evidence="2">
    <location>
        <begin position="634"/>
        <end position="651"/>
    </location>
</feature>
<organism evidence="3 4">
    <name type="scientific">Rhizophlyctis rosea</name>
    <dbReference type="NCBI Taxonomy" id="64517"/>
    <lineage>
        <taxon>Eukaryota</taxon>
        <taxon>Fungi</taxon>
        <taxon>Fungi incertae sedis</taxon>
        <taxon>Chytridiomycota</taxon>
        <taxon>Chytridiomycota incertae sedis</taxon>
        <taxon>Chytridiomycetes</taxon>
        <taxon>Rhizophlyctidales</taxon>
        <taxon>Rhizophlyctidaceae</taxon>
        <taxon>Rhizophlyctis</taxon>
    </lineage>
</organism>
<evidence type="ECO:0000313" key="3">
    <source>
        <dbReference type="EMBL" id="KAJ3050590.1"/>
    </source>
</evidence>
<reference evidence="3" key="1">
    <citation type="submission" date="2020-05" db="EMBL/GenBank/DDBJ databases">
        <title>Phylogenomic resolution of chytrid fungi.</title>
        <authorList>
            <person name="Stajich J.E."/>
            <person name="Amses K."/>
            <person name="Simmons R."/>
            <person name="Seto K."/>
            <person name="Myers J."/>
            <person name="Bonds A."/>
            <person name="Quandt C.A."/>
            <person name="Barry K."/>
            <person name="Liu P."/>
            <person name="Grigoriev I."/>
            <person name="Longcore J.E."/>
            <person name="James T.Y."/>
        </authorList>
    </citation>
    <scope>NUCLEOTIDE SEQUENCE</scope>
    <source>
        <strain evidence="3">JEL0318</strain>
    </source>
</reference>
<feature type="compositionally biased region" description="Basic and acidic residues" evidence="1">
    <location>
        <begin position="127"/>
        <end position="138"/>
    </location>
</feature>
<feature type="region of interest" description="Disordered" evidence="1">
    <location>
        <begin position="691"/>
        <end position="723"/>
    </location>
</feature>
<dbReference type="EMBL" id="JADGJD010000496">
    <property type="protein sequence ID" value="KAJ3050590.1"/>
    <property type="molecule type" value="Genomic_DNA"/>
</dbReference>
<feature type="region of interest" description="Disordered" evidence="1">
    <location>
        <begin position="1"/>
        <end position="196"/>
    </location>
</feature>
<dbReference type="Proteomes" id="UP001212841">
    <property type="component" value="Unassembled WGS sequence"/>
</dbReference>
<dbReference type="Pfam" id="PF06772">
    <property type="entry name" value="LtrA"/>
    <property type="match status" value="1"/>
</dbReference>
<evidence type="ECO:0000256" key="1">
    <source>
        <dbReference type="SAM" id="MobiDB-lite"/>
    </source>
</evidence>
<feature type="compositionally biased region" description="Basic residues" evidence="1">
    <location>
        <begin position="703"/>
        <end position="712"/>
    </location>
</feature>
<keyword evidence="2" id="KW-0472">Membrane</keyword>
<feature type="transmembrane region" description="Helical" evidence="2">
    <location>
        <begin position="512"/>
        <end position="531"/>
    </location>
</feature>
<dbReference type="PANTHER" id="PTHR36840">
    <property type="entry name" value="BLL5714 PROTEIN"/>
    <property type="match status" value="1"/>
</dbReference>
<name>A0AAD5SAA2_9FUNG</name>
<keyword evidence="2" id="KW-1133">Transmembrane helix</keyword>
<feature type="compositionally biased region" description="Pro residues" evidence="1">
    <location>
        <begin position="1"/>
        <end position="11"/>
    </location>
</feature>
<feature type="transmembrane region" description="Helical" evidence="2">
    <location>
        <begin position="409"/>
        <end position="432"/>
    </location>
</feature>
<feature type="transmembrane region" description="Helical" evidence="2">
    <location>
        <begin position="382"/>
        <end position="402"/>
    </location>
</feature>
<dbReference type="AlphaFoldDB" id="A0AAD5SAA2"/>
<feature type="transmembrane region" description="Helical" evidence="2">
    <location>
        <begin position="438"/>
        <end position="462"/>
    </location>
</feature>
<accession>A0AAD5SAA2</accession>
<feature type="compositionally biased region" description="Gly residues" evidence="1">
    <location>
        <begin position="67"/>
        <end position="77"/>
    </location>
</feature>
<feature type="compositionally biased region" description="Acidic residues" evidence="1">
    <location>
        <begin position="139"/>
        <end position="169"/>
    </location>
</feature>
<comment type="caution">
    <text evidence="3">The sequence shown here is derived from an EMBL/GenBank/DDBJ whole genome shotgun (WGS) entry which is preliminary data.</text>
</comment>
<gene>
    <name evidence="3" type="ORF">HK097_008416</name>
</gene>
<feature type="compositionally biased region" description="Acidic residues" evidence="1">
    <location>
        <begin position="80"/>
        <end position="99"/>
    </location>
</feature>
<proteinExistence type="predicted"/>
<feature type="compositionally biased region" description="Polar residues" evidence="1">
    <location>
        <begin position="110"/>
        <end position="120"/>
    </location>
</feature>
<sequence length="723" mass="80158">MFDPNGPPPRPPRSDSVNNPPLPQTTQSNHPKHNIMHRFKRPSHEVIYVDGPAQIKARPKRKNGYNTGFGMGIGGGSESSETDSSDEEHSDSDGNDAWEGDAPTGGRSDSIATLTTTPHGGNQDVKGGQESDKDKDGDGDGDEEDVGEGGPDLPEEGEGMGTVEDEEEKEKDRESKSESPSPVTPLGKVEEVEGGTIETVKGASGAALFIDEAKEADAKPNEHFTHEEFGEHTADLRLYDELHHTHPAEHPYLNFIERHVKPSPARQFFIGNTFYRERKARKVAWEELFSDLVYVAVIQQVSHSIKEAPILDAGELNHLVLIFAPIWLTWISNHNYSNTFGTTSSFWHRLHAWLQMLLVCGLGITCSHAFDPDPSQNTARPYAIIYLFSRVLYILSYSKVFISMPKFKAYVAVRMAGVVLASVPWVVAIFVVGKTQEVVWWVGLVLDLAARGGTYVATWVGHKIGRGMKYRLAMNIEHSWERYGLLTMIVLGELVVSILWTSKKNQFEQTYAATILGLTITICVQWIYYAIDGGKQFKHALRRHPLTAFLFQLLHLPLHTTLVLSGASLAILILRIGHIDYVHPNIDASSPVEPWLRYFFICGFGVVLWWLTLISGCHKSLEDGNERVSKKGRIAVRVVCGAGLVAFGIASGKRDTDGDGITAMGMIGVVAGVYVFVTFFEQFGRMKRRKVEDEESASPVVVKQKKRKGRKKRVEDVSAATVA</sequence>
<dbReference type="PANTHER" id="PTHR36840:SF1">
    <property type="entry name" value="BLL5714 PROTEIN"/>
    <property type="match status" value="1"/>
</dbReference>